<dbReference type="EMBL" id="AWUY01000170">
    <property type="protein sequence ID" value="ERJ75480.1"/>
    <property type="molecule type" value="Genomic_DNA"/>
</dbReference>
<reference evidence="1 2" key="1">
    <citation type="submission" date="2013-06" db="EMBL/GenBank/DDBJ databases">
        <authorList>
            <person name="Weinstock G."/>
            <person name="Sodergren E."/>
            <person name="Lobos E.A."/>
            <person name="Fulton L."/>
            <person name="Fulton R."/>
            <person name="Courtney L."/>
            <person name="Fronick C."/>
            <person name="O'Laughlin M."/>
            <person name="Godfrey J."/>
            <person name="Wilson R.M."/>
            <person name="Miner T."/>
            <person name="Farmer C."/>
            <person name="Delehaunty K."/>
            <person name="Cordes M."/>
            <person name="Minx P."/>
            <person name="Tomlinson C."/>
            <person name="Chen J."/>
            <person name="Wollam A."/>
            <person name="Pepin K.H."/>
            <person name="Bhonagiri V."/>
            <person name="Zhang X."/>
            <person name="Warren W."/>
            <person name="Mitreva M."/>
            <person name="Mardis E.R."/>
            <person name="Wilson R.K."/>
        </authorList>
    </citation>
    <scope>NUCLEOTIDE SEQUENCE [LARGE SCALE GENOMIC DNA]</scope>
    <source>
        <strain evidence="1 2">ATCC 29426</strain>
    </source>
</reference>
<accession>A0ABN0NQU8</accession>
<sequence>MRTSKNCLIRQFKKSYKTILRGLAENTKSEQKRMKKAGEMSCFFVVYTHIIR</sequence>
<protein>
    <submittedName>
        <fullName evidence="1">Uncharacterized protein</fullName>
    </submittedName>
</protein>
<evidence type="ECO:0000313" key="2">
    <source>
        <dbReference type="Proteomes" id="UP000016660"/>
    </source>
</evidence>
<keyword evidence="2" id="KW-1185">Reference proteome</keyword>
<gene>
    <name evidence="1" type="ORF">HMPREF0653_01846</name>
</gene>
<dbReference type="Proteomes" id="UP000016660">
    <property type="component" value="Unassembled WGS sequence"/>
</dbReference>
<evidence type="ECO:0000313" key="1">
    <source>
        <dbReference type="EMBL" id="ERJ75480.1"/>
    </source>
</evidence>
<comment type="caution">
    <text evidence="1">The sequence shown here is derived from an EMBL/GenBank/DDBJ whole genome shotgun (WGS) entry which is preliminary data.</text>
</comment>
<name>A0ABN0NQU8_9BACT</name>
<organism evidence="1 2">
    <name type="scientific">Prevotella disiens JCM 6334 = ATCC 29426</name>
    <dbReference type="NCBI Taxonomy" id="1235811"/>
    <lineage>
        <taxon>Bacteria</taxon>
        <taxon>Pseudomonadati</taxon>
        <taxon>Bacteroidota</taxon>
        <taxon>Bacteroidia</taxon>
        <taxon>Bacteroidales</taxon>
        <taxon>Prevotellaceae</taxon>
        <taxon>Prevotella</taxon>
    </lineage>
</organism>
<proteinExistence type="predicted"/>